<dbReference type="OrthoDB" id="538223at2759"/>
<evidence type="ECO:0000259" key="5">
    <source>
        <dbReference type="PROSITE" id="PS50837"/>
    </source>
</evidence>
<keyword evidence="2" id="KW-0677">Repeat</keyword>
<dbReference type="InterPro" id="IPR007111">
    <property type="entry name" value="NACHT_NTPase"/>
</dbReference>
<dbReference type="PANTHER" id="PTHR44129">
    <property type="entry name" value="WD REPEAT-CONTAINING PROTEIN POP1"/>
    <property type="match status" value="1"/>
</dbReference>
<organism evidence="6 7">
    <name type="scientific">Ceratobasidium theobromae</name>
    <dbReference type="NCBI Taxonomy" id="1582974"/>
    <lineage>
        <taxon>Eukaryota</taxon>
        <taxon>Fungi</taxon>
        <taxon>Dikarya</taxon>
        <taxon>Basidiomycota</taxon>
        <taxon>Agaricomycotina</taxon>
        <taxon>Agaricomycetes</taxon>
        <taxon>Cantharellales</taxon>
        <taxon>Ceratobasidiaceae</taxon>
        <taxon>Ceratobasidium</taxon>
    </lineage>
</organism>
<feature type="repeat" description="WD" evidence="3">
    <location>
        <begin position="1265"/>
        <end position="1306"/>
    </location>
</feature>
<dbReference type="InterPro" id="IPR001680">
    <property type="entry name" value="WD40_rpt"/>
</dbReference>
<feature type="compositionally biased region" description="Basic residues" evidence="4">
    <location>
        <begin position="1"/>
        <end position="11"/>
    </location>
</feature>
<keyword evidence="1 3" id="KW-0853">WD repeat</keyword>
<feature type="repeat" description="WD" evidence="3">
    <location>
        <begin position="1182"/>
        <end position="1223"/>
    </location>
</feature>
<comment type="caution">
    <text evidence="6">The sequence shown here is derived from an EMBL/GenBank/DDBJ whole genome shotgun (WGS) entry which is preliminary data.</text>
</comment>
<dbReference type="Gene3D" id="2.130.10.10">
    <property type="entry name" value="YVTN repeat-like/Quinoprotein amine dehydrogenase"/>
    <property type="match status" value="4"/>
</dbReference>
<dbReference type="InterPro" id="IPR027417">
    <property type="entry name" value="P-loop_NTPase"/>
</dbReference>
<dbReference type="InterPro" id="IPR056884">
    <property type="entry name" value="NPHP3-like_N"/>
</dbReference>
<dbReference type="PROSITE" id="PS50294">
    <property type="entry name" value="WD_REPEATS_REGION"/>
    <property type="match status" value="11"/>
</dbReference>
<name>A0A5N5QJB3_9AGAM</name>
<keyword evidence="7" id="KW-1185">Reference proteome</keyword>
<evidence type="ECO:0000256" key="1">
    <source>
        <dbReference type="ARBA" id="ARBA00022574"/>
    </source>
</evidence>
<dbReference type="InterPro" id="IPR050349">
    <property type="entry name" value="WD_LIS1/nudF_dynein_reg"/>
</dbReference>
<dbReference type="SUPFAM" id="SSF50978">
    <property type="entry name" value="WD40 repeat-like"/>
    <property type="match status" value="2"/>
</dbReference>
<dbReference type="Pfam" id="PF00400">
    <property type="entry name" value="WD40"/>
    <property type="match status" value="11"/>
</dbReference>
<proteinExistence type="predicted"/>
<dbReference type="SUPFAM" id="SSF52540">
    <property type="entry name" value="P-loop containing nucleoside triphosphate hydrolases"/>
    <property type="match status" value="1"/>
</dbReference>
<dbReference type="Pfam" id="PF24883">
    <property type="entry name" value="NPHP3_N"/>
    <property type="match status" value="1"/>
</dbReference>
<feature type="repeat" description="WD" evidence="3">
    <location>
        <begin position="1308"/>
        <end position="1349"/>
    </location>
</feature>
<feature type="repeat" description="WD" evidence="3">
    <location>
        <begin position="1011"/>
        <end position="1052"/>
    </location>
</feature>
<feature type="compositionally biased region" description="Polar residues" evidence="4">
    <location>
        <begin position="12"/>
        <end position="41"/>
    </location>
</feature>
<feature type="repeat" description="WD" evidence="3">
    <location>
        <begin position="1053"/>
        <end position="1085"/>
    </location>
</feature>
<evidence type="ECO:0000256" key="3">
    <source>
        <dbReference type="PROSITE-ProRule" id="PRU00221"/>
    </source>
</evidence>
<dbReference type="CDD" id="cd00200">
    <property type="entry name" value="WD40"/>
    <property type="match status" value="2"/>
</dbReference>
<protein>
    <submittedName>
        <fullName evidence="6">Notchless protein</fullName>
    </submittedName>
</protein>
<feature type="domain" description="NACHT" evidence="5">
    <location>
        <begin position="303"/>
        <end position="450"/>
    </location>
</feature>
<reference evidence="6 7" key="1">
    <citation type="journal article" date="2019" name="Fungal Biol. Biotechnol.">
        <title>Draft genome sequence of fastidious pathogen Ceratobasidium theobromae, which causes vascular-streak dieback in Theobroma cacao.</title>
        <authorList>
            <person name="Ali S.S."/>
            <person name="Asman A."/>
            <person name="Shao J."/>
            <person name="Firmansyah A.P."/>
            <person name="Susilo A.W."/>
            <person name="Rosmana A."/>
            <person name="McMahon P."/>
            <person name="Junaid M."/>
            <person name="Guest D."/>
            <person name="Kheng T.Y."/>
            <person name="Meinhardt L.W."/>
            <person name="Bailey B.A."/>
        </authorList>
    </citation>
    <scope>NUCLEOTIDE SEQUENCE [LARGE SCALE GENOMIC DNA]</scope>
    <source>
        <strain evidence="6 7">CT2</strain>
    </source>
</reference>
<dbReference type="InterPro" id="IPR036322">
    <property type="entry name" value="WD40_repeat_dom_sf"/>
</dbReference>
<feature type="repeat" description="WD" evidence="3">
    <location>
        <begin position="1096"/>
        <end position="1137"/>
    </location>
</feature>
<dbReference type="PROSITE" id="PS50082">
    <property type="entry name" value="WD_REPEATS_2"/>
    <property type="match status" value="11"/>
</dbReference>
<feature type="repeat" description="WD" evidence="3">
    <location>
        <begin position="1139"/>
        <end position="1180"/>
    </location>
</feature>
<feature type="region of interest" description="Disordered" evidence="4">
    <location>
        <begin position="1"/>
        <end position="42"/>
    </location>
</feature>
<gene>
    <name evidence="6" type="ORF">CTheo_5012</name>
</gene>
<evidence type="ECO:0000256" key="2">
    <source>
        <dbReference type="ARBA" id="ARBA00022737"/>
    </source>
</evidence>
<dbReference type="InterPro" id="IPR019775">
    <property type="entry name" value="WD40_repeat_CS"/>
</dbReference>
<dbReference type="InterPro" id="IPR015943">
    <property type="entry name" value="WD40/YVTN_repeat-like_dom_sf"/>
</dbReference>
<feature type="repeat" description="WD" evidence="3">
    <location>
        <begin position="883"/>
        <end position="924"/>
    </location>
</feature>
<evidence type="ECO:0000313" key="7">
    <source>
        <dbReference type="Proteomes" id="UP000383932"/>
    </source>
</evidence>
<feature type="repeat" description="WD" evidence="3">
    <location>
        <begin position="969"/>
        <end position="1010"/>
    </location>
</feature>
<dbReference type="InterPro" id="IPR020472">
    <property type="entry name" value="WD40_PAC1"/>
</dbReference>
<accession>A0A5N5QJB3</accession>
<dbReference type="Gene3D" id="3.40.50.300">
    <property type="entry name" value="P-loop containing nucleotide triphosphate hydrolases"/>
    <property type="match status" value="1"/>
</dbReference>
<dbReference type="Proteomes" id="UP000383932">
    <property type="component" value="Unassembled WGS sequence"/>
</dbReference>
<evidence type="ECO:0000313" key="6">
    <source>
        <dbReference type="EMBL" id="KAB5591546.1"/>
    </source>
</evidence>
<dbReference type="PROSITE" id="PS50837">
    <property type="entry name" value="NACHT"/>
    <property type="match status" value="1"/>
</dbReference>
<dbReference type="EMBL" id="SSOP01000100">
    <property type="protein sequence ID" value="KAB5591546.1"/>
    <property type="molecule type" value="Genomic_DNA"/>
</dbReference>
<evidence type="ECO:0000256" key="4">
    <source>
        <dbReference type="SAM" id="MobiDB-lite"/>
    </source>
</evidence>
<sequence>MGKAKKEKSRSKTPSYPASPNKASSVLATTPPSNTHGNASRLSARFSWHSTASSSSNVSSPQTANSSFLLASPSSSFNLSPSPASRATNSTVEGQSINVTSAQKSSNKSSWTGFKKVKTVLKTSTGAFGPLRSVVDGMDELIRIFEDAAIGNGEYQNLQSELDSLLGDLSRYIDGPASRAMTSCMSNLCSEMQKEIDHARKKQQRKVTSRHFEATDDLEDILRCYRRIQMSLSRLTLNANLDMWKIANEQTTEARLNKLFPTMSAVYNSCKGEELQRGPCTQDTRLQVMTEIRAWVHNDEVEATFWLNGMAGTGKTTIAYSLCAELELLKILGANFFCSRSLPECRDANSILPSIAYQLARFSLPFRSALSTVLEEDPDVQTRSMKTQVERLLVRPLLEVKQTFPSEVVVVIDALDECENIEAAGQLLELLLRHGPQLPIKFFLSSRPESEIYDRFSNRESRGDRPQLVLHALDHTSVKQDIETYLRDQLQNIKLSDSQFANLMDRSGVLFIYAATVAGYIKDGSAMMELDERLNVVLGPNSPSPSSKNRHIDLLYTTILQRAFDNPKLEPRSGEQMKDVLDTVICAQEPLTIFILAGLLKLNSPDRVDALLQPFRSVLHLTKTSGLVTALHASFPEFMLDQNRSHRFHTDAALHHARLSRTCFNVIQMNISQFNICALESSYLADDEIMDLDERVTRAISPELRYACRYWAIHLERSRDFTDLVELLHDFLSVRLLLWMEVMNLQKLIHLGAGIIRRAETWSMNRRCPEELIDLAHDAWRFVSMYAGHAVSQSTPHIYVSLLPFWPKSAPVARTYMKRMRGLIKVEGSAMDRRQLALLATWPFGAVVQSTIYSPDGSRVAAATENDIHILDGNTGQKTEILLRGHTGTIHALQFSPDSAYIVSGGSDKTVWLWDAKTGEQTFGPLQGHYESVNSVEFSHSGMYVVSGGSDKTICVWDVSSGRMILGSLHGHTSAVTSARFSPDDAYIASGSGDKSIRVWSAHNGRTIYVLRGHTESVQCVAFSLDGGRIISGSSDKTIMVWDLRNEAALFILQGHTDSVNSVEFSPDGKHIVSSSSDKTMRMWDGQNGYAILGLFEGHARSVESANFSPDGTRIISASWDCTARVWDVRSRQSLLVSPDGHTNLVHSVAFSPDGTRIASGSWDKTIRVWSAHNGKMVLGPLEDHAESAEVVRFSPDGTRIVSGCVNKSMRVWDAQTGKIVFGPPKQDTEIAGSAKFSPDGAHIISRSLEMTLGVWGARNRHVAVEGQSDSVSCVAHSPDNTYFVSGGWDKTIRLWDMRSRQMILDPLEGHTEAVYSVAISPDGKRIVSGSADKSILVWDARSGQKVLGPLKGHTASVESVGFSPDGTCIVSGSADKTIRTWDVHDGFSFVLTTFDASGAYRTTCITPADASSWDLDESGWVLDSRSRRLIWVPPDLHAALLRPRNTLLISTHGSVKLEFDSALVGEQWTGCYKL</sequence>
<dbReference type="PRINTS" id="PR00320">
    <property type="entry name" value="GPROTEINBRPT"/>
</dbReference>
<dbReference type="PROSITE" id="PS00678">
    <property type="entry name" value="WD_REPEATS_1"/>
    <property type="match status" value="7"/>
</dbReference>
<feature type="repeat" description="WD" evidence="3">
    <location>
        <begin position="926"/>
        <end position="967"/>
    </location>
</feature>
<feature type="repeat" description="WD" evidence="3">
    <location>
        <begin position="1351"/>
        <end position="1384"/>
    </location>
</feature>
<dbReference type="SMART" id="SM00320">
    <property type="entry name" value="WD40"/>
    <property type="match status" value="12"/>
</dbReference>